<comment type="caution">
    <text evidence="2">The sequence shown here is derived from an EMBL/GenBank/DDBJ whole genome shotgun (WGS) entry which is preliminary data.</text>
</comment>
<evidence type="ECO:0000313" key="3">
    <source>
        <dbReference type="EMBL" id="KKN30525.1"/>
    </source>
</evidence>
<accession>A0A0F9NGK1</accession>
<sequence>MAKQAVLDPLGIIGGVQNQVDQMAAQAKVPQALRPTTIAKVLDPLGLFTRNNPGTERPGMDRTDRTSTDRR</sequence>
<gene>
    <name evidence="3" type="ORF">LCGC14_0833100</name>
    <name evidence="2" type="ORF">LCGC14_1265010</name>
</gene>
<organism evidence="2">
    <name type="scientific">marine sediment metagenome</name>
    <dbReference type="NCBI Taxonomy" id="412755"/>
    <lineage>
        <taxon>unclassified sequences</taxon>
        <taxon>metagenomes</taxon>
        <taxon>ecological metagenomes</taxon>
    </lineage>
</organism>
<feature type="region of interest" description="Disordered" evidence="1">
    <location>
        <begin position="45"/>
        <end position="71"/>
    </location>
</feature>
<proteinExistence type="predicted"/>
<dbReference type="AlphaFoldDB" id="A0A0F9NGK1"/>
<dbReference type="EMBL" id="LAZR01002399">
    <property type="protein sequence ID" value="KKN30525.1"/>
    <property type="molecule type" value="Genomic_DNA"/>
</dbReference>
<dbReference type="EMBL" id="LAZR01007049">
    <property type="protein sequence ID" value="KKM87820.1"/>
    <property type="molecule type" value="Genomic_DNA"/>
</dbReference>
<evidence type="ECO:0000313" key="2">
    <source>
        <dbReference type="EMBL" id="KKM87820.1"/>
    </source>
</evidence>
<reference evidence="2" key="1">
    <citation type="journal article" date="2015" name="Nature">
        <title>Complex archaea that bridge the gap between prokaryotes and eukaryotes.</title>
        <authorList>
            <person name="Spang A."/>
            <person name="Saw J.H."/>
            <person name="Jorgensen S.L."/>
            <person name="Zaremba-Niedzwiedzka K."/>
            <person name="Martijn J."/>
            <person name="Lind A.E."/>
            <person name="van Eijk R."/>
            <person name="Schleper C."/>
            <person name="Guy L."/>
            <person name="Ettema T.J."/>
        </authorList>
    </citation>
    <scope>NUCLEOTIDE SEQUENCE</scope>
</reference>
<protein>
    <submittedName>
        <fullName evidence="2">Uncharacterized protein</fullName>
    </submittedName>
</protein>
<evidence type="ECO:0000256" key="1">
    <source>
        <dbReference type="SAM" id="MobiDB-lite"/>
    </source>
</evidence>
<name>A0A0F9NGK1_9ZZZZ</name>
<feature type="compositionally biased region" description="Basic and acidic residues" evidence="1">
    <location>
        <begin position="58"/>
        <end position="71"/>
    </location>
</feature>